<gene>
    <name evidence="1" type="ORF">H0A62_13975</name>
</gene>
<dbReference type="PANTHER" id="PTHR43664">
    <property type="entry name" value="MONOAMINE OXIDASE-RELATED"/>
    <property type="match status" value="1"/>
</dbReference>
<organism evidence="1 2">
    <name type="scientific">Pollutimonas harenae</name>
    <dbReference type="NCBI Taxonomy" id="657015"/>
    <lineage>
        <taxon>Bacteria</taxon>
        <taxon>Pseudomonadati</taxon>
        <taxon>Pseudomonadota</taxon>
        <taxon>Betaproteobacteria</taxon>
        <taxon>Burkholderiales</taxon>
        <taxon>Alcaligenaceae</taxon>
        <taxon>Pollutimonas</taxon>
    </lineage>
</organism>
<dbReference type="Proteomes" id="UP000554144">
    <property type="component" value="Unassembled WGS sequence"/>
</dbReference>
<dbReference type="AlphaFoldDB" id="A0A853H6E0"/>
<name>A0A853H6E0_9BURK</name>
<dbReference type="PANTHER" id="PTHR43664:SF1">
    <property type="entry name" value="BETA-METHYLMALYL-COA DEHYDRATASE"/>
    <property type="match status" value="1"/>
</dbReference>
<dbReference type="InterPro" id="IPR029069">
    <property type="entry name" value="HotDog_dom_sf"/>
</dbReference>
<dbReference type="InterPro" id="IPR052342">
    <property type="entry name" value="MCH/BMMD"/>
</dbReference>
<protein>
    <submittedName>
        <fullName evidence="1">Acyl dehydratase</fullName>
    </submittedName>
</protein>
<dbReference type="OrthoDB" id="6703795at2"/>
<reference evidence="1 2" key="1">
    <citation type="submission" date="2020-07" db="EMBL/GenBank/DDBJ databases">
        <title>Taxonomic revisions and descriptions of new bacterial species based on genomic comparisons in the high-G+C-content subgroup of the family Alcaligenaceae.</title>
        <authorList>
            <person name="Szabo A."/>
            <person name="Felfoldi T."/>
        </authorList>
    </citation>
    <scope>NUCLEOTIDE SEQUENCE [LARGE SCALE GENOMIC DNA]</scope>
    <source>
        <strain evidence="1 2">DSM 25667</strain>
    </source>
</reference>
<dbReference type="Gene3D" id="3.10.129.10">
    <property type="entry name" value="Hotdog Thioesterase"/>
    <property type="match status" value="1"/>
</dbReference>
<dbReference type="RefSeq" id="WP_130039856.1">
    <property type="nucleotide sequence ID" value="NZ_JACCEV010000004.1"/>
</dbReference>
<sequence>MADQMMTIGHGFYWDDLELGFRFRTVSRTITETDLVNFVNLSWLTEELFANAHSREDMAIKARAVPAALVYSYAEGLLTPSMQHTGLAFFNAELDVKGPTLVNDTIHVECEVIELRPGSKGNRGHVRTLNRVVNQHGETVIQYNPLRLMKMRPQ</sequence>
<evidence type="ECO:0000313" key="1">
    <source>
        <dbReference type="EMBL" id="NYT86715.1"/>
    </source>
</evidence>
<evidence type="ECO:0000313" key="2">
    <source>
        <dbReference type="Proteomes" id="UP000554144"/>
    </source>
</evidence>
<proteinExistence type="predicted"/>
<accession>A0A853H6E0</accession>
<dbReference type="SUPFAM" id="SSF54637">
    <property type="entry name" value="Thioesterase/thiol ester dehydrase-isomerase"/>
    <property type="match status" value="1"/>
</dbReference>
<comment type="caution">
    <text evidence="1">The sequence shown here is derived from an EMBL/GenBank/DDBJ whole genome shotgun (WGS) entry which is preliminary data.</text>
</comment>
<dbReference type="EMBL" id="JACCEV010000004">
    <property type="protein sequence ID" value="NYT86715.1"/>
    <property type="molecule type" value="Genomic_DNA"/>
</dbReference>
<keyword evidence="2" id="KW-1185">Reference proteome</keyword>